<keyword evidence="9" id="KW-1015">Disulfide bond</keyword>
<dbReference type="GO" id="GO:0006508">
    <property type="term" value="P:proteolysis"/>
    <property type="evidence" value="ECO:0007669"/>
    <property type="project" value="UniProtKB-KW"/>
</dbReference>
<keyword evidence="7" id="KW-0378">Hydrolase</keyword>
<evidence type="ECO:0000313" key="13">
    <source>
        <dbReference type="Proteomes" id="UP000887575"/>
    </source>
</evidence>
<keyword evidence="10" id="KW-0325">Glycoprotein</keyword>
<dbReference type="CDD" id="cd05471">
    <property type="entry name" value="pepsin_like"/>
    <property type="match status" value="1"/>
</dbReference>
<dbReference type="GO" id="GO:0005764">
    <property type="term" value="C:lysosome"/>
    <property type="evidence" value="ECO:0007669"/>
    <property type="project" value="TreeGrafter"/>
</dbReference>
<evidence type="ECO:0000256" key="8">
    <source>
        <dbReference type="ARBA" id="ARBA00023145"/>
    </source>
</evidence>
<keyword evidence="5 11" id="KW-0732">Signal</keyword>
<proteinExistence type="inferred from homology"/>
<evidence type="ECO:0000256" key="9">
    <source>
        <dbReference type="ARBA" id="ARBA00023157"/>
    </source>
</evidence>
<protein>
    <recommendedName>
        <fullName evidence="12">Peptidase A1 domain-containing protein</fullName>
    </recommendedName>
</protein>
<evidence type="ECO:0000256" key="1">
    <source>
        <dbReference type="ARBA" id="ARBA00004613"/>
    </source>
</evidence>
<dbReference type="GO" id="GO:0004190">
    <property type="term" value="F:aspartic-type endopeptidase activity"/>
    <property type="evidence" value="ECO:0007669"/>
    <property type="project" value="UniProtKB-KW"/>
</dbReference>
<evidence type="ECO:0000259" key="12">
    <source>
        <dbReference type="PROSITE" id="PS51767"/>
    </source>
</evidence>
<dbReference type="WBParaSite" id="MBELARI_LOCUS17112">
    <property type="protein sequence ID" value="MBELARI_LOCUS17112"/>
    <property type="gene ID" value="MBELARI_LOCUS17112"/>
</dbReference>
<organism evidence="13 14">
    <name type="scientific">Mesorhabditis belari</name>
    <dbReference type="NCBI Taxonomy" id="2138241"/>
    <lineage>
        <taxon>Eukaryota</taxon>
        <taxon>Metazoa</taxon>
        <taxon>Ecdysozoa</taxon>
        <taxon>Nematoda</taxon>
        <taxon>Chromadorea</taxon>
        <taxon>Rhabditida</taxon>
        <taxon>Rhabditina</taxon>
        <taxon>Rhabditomorpha</taxon>
        <taxon>Rhabditoidea</taxon>
        <taxon>Rhabditidae</taxon>
        <taxon>Mesorhabditinae</taxon>
        <taxon>Mesorhabditis</taxon>
    </lineage>
</organism>
<evidence type="ECO:0000256" key="4">
    <source>
        <dbReference type="ARBA" id="ARBA00022670"/>
    </source>
</evidence>
<evidence type="ECO:0000256" key="10">
    <source>
        <dbReference type="ARBA" id="ARBA00023180"/>
    </source>
</evidence>
<dbReference type="FunFam" id="2.40.70.10:FF:000058">
    <property type="entry name" value="ASpartyl Protease"/>
    <property type="match status" value="1"/>
</dbReference>
<keyword evidence="8" id="KW-0865">Zymogen</keyword>
<feature type="signal peptide" evidence="11">
    <location>
        <begin position="1"/>
        <end position="16"/>
    </location>
</feature>
<sequence length="365" mass="40236">MRTALLLALVVGVCSGEVYRQPLIRRVSSMTRMINKGTWGDFVRRRDHERVNINQFGSYPQKVYDYQDIEYIANITIGCHASVCNNKTKFDQKQSSTYQVNGQTWNLGFVAATASGFLGIDTLRFGGTTEQQLTVPVTTFGQATSMSTYYDYQDFDGPLGLAFQALATDNVMPPLINAINQGLLDAPLFSVYLMHNGAQNGNGGVFTYGGVDNINCGDVIAYQPLSSATYFQFKMDGIKTGSYSNNKGWQVNSDTGTSFIGGTPADVKAIAKELGAVWDEMDQLYTIDCKAQAWLTLTIGGRDYTISAANLIVPGDKNNCWLALFELSFGGFGPEWILGYPFIREFCNIYDIGQKRIGFALSKQI</sequence>
<dbReference type="SUPFAM" id="SSF50630">
    <property type="entry name" value="Acid proteases"/>
    <property type="match status" value="1"/>
</dbReference>
<dbReference type="PRINTS" id="PR00792">
    <property type="entry name" value="PEPSIN"/>
</dbReference>
<evidence type="ECO:0000256" key="5">
    <source>
        <dbReference type="ARBA" id="ARBA00022729"/>
    </source>
</evidence>
<reference evidence="14" key="1">
    <citation type="submission" date="2024-02" db="UniProtKB">
        <authorList>
            <consortium name="WormBaseParasite"/>
        </authorList>
    </citation>
    <scope>IDENTIFICATION</scope>
</reference>
<dbReference type="InterPro" id="IPR001461">
    <property type="entry name" value="Aspartic_peptidase_A1"/>
</dbReference>
<dbReference type="InterPro" id="IPR034164">
    <property type="entry name" value="Pepsin-like_dom"/>
</dbReference>
<dbReference type="PANTHER" id="PTHR47966">
    <property type="entry name" value="BETA-SITE APP-CLEAVING ENZYME, ISOFORM A-RELATED"/>
    <property type="match status" value="1"/>
</dbReference>
<keyword evidence="13" id="KW-1185">Reference proteome</keyword>
<feature type="domain" description="Peptidase A1" evidence="12">
    <location>
        <begin position="50"/>
        <end position="360"/>
    </location>
</feature>
<feature type="chain" id="PRO_5042239539" description="Peptidase A1 domain-containing protein" evidence="11">
    <location>
        <begin position="17"/>
        <end position="365"/>
    </location>
</feature>
<comment type="subcellular location">
    <subcellularLocation>
        <location evidence="1">Secreted</location>
    </subcellularLocation>
</comment>
<comment type="similarity">
    <text evidence="2">Belongs to the peptidase A1 family.</text>
</comment>
<keyword evidence="3" id="KW-0964">Secreted</keyword>
<evidence type="ECO:0000313" key="14">
    <source>
        <dbReference type="WBParaSite" id="MBELARI_LOCUS17112"/>
    </source>
</evidence>
<dbReference type="InterPro" id="IPR021109">
    <property type="entry name" value="Peptidase_aspartic_dom_sf"/>
</dbReference>
<evidence type="ECO:0000256" key="2">
    <source>
        <dbReference type="ARBA" id="ARBA00007447"/>
    </source>
</evidence>
<dbReference type="Pfam" id="PF00026">
    <property type="entry name" value="Asp"/>
    <property type="match status" value="1"/>
</dbReference>
<dbReference type="AlphaFoldDB" id="A0AAF3ESJ1"/>
<dbReference type="GO" id="GO:0005576">
    <property type="term" value="C:extracellular region"/>
    <property type="evidence" value="ECO:0007669"/>
    <property type="project" value="UniProtKB-SubCell"/>
</dbReference>
<dbReference type="PANTHER" id="PTHR47966:SF45">
    <property type="entry name" value="PEPTIDASE A1 DOMAIN-CONTAINING PROTEIN"/>
    <property type="match status" value="1"/>
</dbReference>
<evidence type="ECO:0000256" key="7">
    <source>
        <dbReference type="ARBA" id="ARBA00022801"/>
    </source>
</evidence>
<dbReference type="InterPro" id="IPR033121">
    <property type="entry name" value="PEPTIDASE_A1"/>
</dbReference>
<dbReference type="PROSITE" id="PS51767">
    <property type="entry name" value="PEPTIDASE_A1"/>
    <property type="match status" value="1"/>
</dbReference>
<dbReference type="Proteomes" id="UP000887575">
    <property type="component" value="Unassembled WGS sequence"/>
</dbReference>
<dbReference type="Gene3D" id="2.40.70.10">
    <property type="entry name" value="Acid Proteases"/>
    <property type="match status" value="2"/>
</dbReference>
<accession>A0AAF3ESJ1</accession>
<evidence type="ECO:0000256" key="3">
    <source>
        <dbReference type="ARBA" id="ARBA00022525"/>
    </source>
</evidence>
<evidence type="ECO:0000256" key="6">
    <source>
        <dbReference type="ARBA" id="ARBA00022750"/>
    </source>
</evidence>
<evidence type="ECO:0000256" key="11">
    <source>
        <dbReference type="SAM" id="SignalP"/>
    </source>
</evidence>
<keyword evidence="6" id="KW-0064">Aspartyl protease</keyword>
<name>A0AAF3ESJ1_9BILA</name>
<keyword evidence="4" id="KW-0645">Protease</keyword>